<reference evidence="2 4" key="1">
    <citation type="journal article" date="2014" name="BMC Genomics">
        <title>Nucleomorph and plastid genome sequences of the chlorarachniophyte Lotharella oceanica: convergent reductive evolution and frequent recombination in nucleomorph-bearing algae.</title>
        <authorList>
            <person name="Tanifuji G."/>
            <person name="Onodera N.T."/>
            <person name="Brown M.W."/>
            <person name="Curtis B.A."/>
            <person name="Roger A.J."/>
            <person name="Ka-Shu Wong G."/>
            <person name="Melkonian M."/>
            <person name="Archibald J.M."/>
        </authorList>
    </citation>
    <scope>NUCLEOTIDE SEQUENCE [LARGE SCALE GENOMIC DNA]</scope>
    <source>
        <strain evidence="2 4">CCMP622</strain>
    </source>
</reference>
<protein>
    <submittedName>
        <fullName evidence="2">Uncharacterized protein</fullName>
    </submittedName>
</protein>
<dbReference type="Proteomes" id="UP000243670">
    <property type="component" value="Nucleomorph 2"/>
</dbReference>
<dbReference type="AlphaFoldDB" id="A0A060DFS2"/>
<sequence length="83" mass="8616">MTGLCINVMVIMRRACISTQHNGAQDASSVHDTATSGGKGEKRGKEMAYGSRGRPLFADFLLCTGPRATAAATAPCAQPACTK</sequence>
<evidence type="ECO:0000313" key="3">
    <source>
        <dbReference type="EMBL" id="AIB09866.1"/>
    </source>
</evidence>
<feature type="compositionally biased region" description="Polar residues" evidence="1">
    <location>
        <begin position="23"/>
        <end position="36"/>
    </location>
</feature>
<evidence type="ECO:0000313" key="4">
    <source>
        <dbReference type="Proteomes" id="UP000243670"/>
    </source>
</evidence>
<organism evidence="2 4">
    <name type="scientific">Lotharella oceanica</name>
    <dbReference type="NCBI Taxonomy" id="641309"/>
    <lineage>
        <taxon>Eukaryota</taxon>
        <taxon>Sar</taxon>
        <taxon>Rhizaria</taxon>
        <taxon>Cercozoa</taxon>
        <taxon>Chlorarachniophyceae</taxon>
        <taxon>Lotharella</taxon>
    </lineage>
</organism>
<dbReference type="EMBL" id="CP006627">
    <property type="protein sequence ID" value="AIB09663.1"/>
    <property type="molecule type" value="Genomic_DNA"/>
</dbReference>
<evidence type="ECO:0000313" key="2">
    <source>
        <dbReference type="EMBL" id="AIB09663.1"/>
    </source>
</evidence>
<dbReference type="EMBL" id="CP006628">
    <property type="protein sequence ID" value="AIB09866.1"/>
    <property type="molecule type" value="Genomic_DNA"/>
</dbReference>
<dbReference type="Proteomes" id="UP000243670">
    <property type="component" value="Nucleomorph 1"/>
</dbReference>
<feature type="region of interest" description="Disordered" evidence="1">
    <location>
        <begin position="23"/>
        <end position="48"/>
    </location>
</feature>
<geneLocation type="nucleomorph" evidence="2"/>
<evidence type="ECO:0000256" key="1">
    <source>
        <dbReference type="SAM" id="MobiDB-lite"/>
    </source>
</evidence>
<name>A0A060DFS2_9EUKA</name>
<accession>A0A060DFS2</accession>
<proteinExistence type="predicted"/>
<keyword evidence="2" id="KW-0542">Nucleomorph</keyword>
<gene>
    <name evidence="2" type="ORF">M951_chr1184</name>
    <name evidence="3" type="ORF">M951_chr2174</name>
</gene>